<dbReference type="NCBIfam" id="TIGR01420">
    <property type="entry name" value="pilT_fam"/>
    <property type="match status" value="1"/>
</dbReference>
<dbReference type="PANTHER" id="PTHR30486">
    <property type="entry name" value="TWITCHING MOTILITY PROTEIN PILT"/>
    <property type="match status" value="1"/>
</dbReference>
<dbReference type="Pfam" id="PF00437">
    <property type="entry name" value="T2SSE"/>
    <property type="match status" value="1"/>
</dbReference>
<dbReference type="Proteomes" id="UP000885744">
    <property type="component" value="Unassembled WGS sequence"/>
</dbReference>
<accession>A0A7C1P0B1</accession>
<name>A0A7C1P0B1_UNCKA</name>
<comment type="similarity">
    <text evidence="1">Belongs to the GSP E family.</text>
</comment>
<gene>
    <name evidence="3" type="ORF">ENI09_01825</name>
</gene>
<evidence type="ECO:0000313" key="3">
    <source>
        <dbReference type="EMBL" id="HEB14127.1"/>
    </source>
</evidence>
<dbReference type="EMBL" id="DRHH01000076">
    <property type="protein sequence ID" value="HEB14127.1"/>
    <property type="molecule type" value="Genomic_DNA"/>
</dbReference>
<dbReference type="Gene3D" id="3.40.50.300">
    <property type="entry name" value="P-loop containing nucleotide triphosphate hydrolases"/>
    <property type="match status" value="1"/>
</dbReference>
<dbReference type="InterPro" id="IPR050921">
    <property type="entry name" value="T4SS_GSP_E_ATPase"/>
</dbReference>
<proteinExistence type="inferred from homology"/>
<dbReference type="PANTHER" id="PTHR30486:SF16">
    <property type="entry name" value="TWITCHING MOTILITY PROTEIN PILT"/>
    <property type="match status" value="1"/>
</dbReference>
<dbReference type="InterPro" id="IPR006321">
    <property type="entry name" value="PilT/PilU"/>
</dbReference>
<organism evidence="3">
    <name type="scientific">candidate division WWE3 bacterium</name>
    <dbReference type="NCBI Taxonomy" id="2053526"/>
    <lineage>
        <taxon>Bacteria</taxon>
        <taxon>Katanobacteria</taxon>
    </lineage>
</organism>
<reference evidence="3" key="1">
    <citation type="journal article" date="2020" name="mSystems">
        <title>Genome- and Community-Level Interaction Insights into Carbon Utilization and Element Cycling Functions of Hydrothermarchaeota in Hydrothermal Sediment.</title>
        <authorList>
            <person name="Zhou Z."/>
            <person name="Liu Y."/>
            <person name="Xu W."/>
            <person name="Pan J."/>
            <person name="Luo Z.H."/>
            <person name="Li M."/>
        </authorList>
    </citation>
    <scope>NUCLEOTIDE SEQUENCE [LARGE SCALE GENOMIC DNA]</scope>
    <source>
        <strain evidence="3">HyVt-365</strain>
    </source>
</reference>
<sequence>MAEAGGIRALLKKTIELGASDLHITVGAPPVFRIKGDLAPMTNTQILGPDDAEKLIFELVSEDQKDLLLTQKEIDFSFAYGEEARFRVNAFHQRGYLAAALRRIPLKIPTIEELNLPTMISEFCNLPQGFILVTGPTGHGKSTTIAAMIQRINETRPVHVVTIEDPIEYIYPHKMALVDQREMHLDTYSWEVALRSALREDPDVVMIGEMRDYETIAAAITIAETGHLVFATLHTNSASQTIDRVIDAFPEMQQHQVRSQLSSILEGVLAQRLVPSISGGLIPAVEIMLPSPAIRSVIREGKTHQLDNVIATSFDQGMISLERALAQLVNEGKVAADVAKAYSIKPEELTRLIKTKKE</sequence>
<protein>
    <submittedName>
        <fullName evidence="3">Type IV pilus twitching motility protein PilT</fullName>
    </submittedName>
</protein>
<dbReference type="PROSITE" id="PS00662">
    <property type="entry name" value="T2SP_E"/>
    <property type="match status" value="1"/>
</dbReference>
<dbReference type="InterPro" id="IPR027417">
    <property type="entry name" value="P-loop_NTPase"/>
</dbReference>
<evidence type="ECO:0000256" key="1">
    <source>
        <dbReference type="ARBA" id="ARBA00006611"/>
    </source>
</evidence>
<dbReference type="CDD" id="cd01131">
    <property type="entry name" value="PilT"/>
    <property type="match status" value="1"/>
</dbReference>
<feature type="domain" description="Bacterial type II secretion system protein E" evidence="2">
    <location>
        <begin position="198"/>
        <end position="212"/>
    </location>
</feature>
<dbReference type="AlphaFoldDB" id="A0A7C1P0B1"/>
<dbReference type="GO" id="GO:0016887">
    <property type="term" value="F:ATP hydrolysis activity"/>
    <property type="evidence" value="ECO:0007669"/>
    <property type="project" value="InterPro"/>
</dbReference>
<dbReference type="InterPro" id="IPR001482">
    <property type="entry name" value="T2SS/T4SS_dom"/>
</dbReference>
<evidence type="ECO:0000259" key="2">
    <source>
        <dbReference type="PROSITE" id="PS00662"/>
    </source>
</evidence>
<dbReference type="SUPFAM" id="SSF52540">
    <property type="entry name" value="P-loop containing nucleoside triphosphate hydrolases"/>
    <property type="match status" value="1"/>
</dbReference>
<comment type="caution">
    <text evidence="3">The sequence shown here is derived from an EMBL/GenBank/DDBJ whole genome shotgun (WGS) entry which is preliminary data.</text>
</comment>
<dbReference type="GO" id="GO:0005524">
    <property type="term" value="F:ATP binding"/>
    <property type="evidence" value="ECO:0007669"/>
    <property type="project" value="InterPro"/>
</dbReference>
<dbReference type="Gene3D" id="3.30.450.90">
    <property type="match status" value="1"/>
</dbReference>